<proteinExistence type="predicted"/>
<dbReference type="Proteomes" id="UP001620514">
    <property type="component" value="Unassembled WGS sequence"/>
</dbReference>
<dbReference type="EMBL" id="JBIYDN010000014">
    <property type="protein sequence ID" value="MFK4444478.1"/>
    <property type="molecule type" value="Genomic_DNA"/>
</dbReference>
<name>A0ABW8MLC3_9BURK</name>
<keyword evidence="2" id="KW-1185">Reference proteome</keyword>
<evidence type="ECO:0000313" key="2">
    <source>
        <dbReference type="Proteomes" id="UP001620514"/>
    </source>
</evidence>
<protein>
    <recommendedName>
        <fullName evidence="3">Secreted protein</fullName>
    </recommendedName>
</protein>
<organism evidence="1 2">
    <name type="scientific">Caballeronia udeis</name>
    <dbReference type="NCBI Taxonomy" id="1232866"/>
    <lineage>
        <taxon>Bacteria</taxon>
        <taxon>Pseudomonadati</taxon>
        <taxon>Pseudomonadota</taxon>
        <taxon>Betaproteobacteria</taxon>
        <taxon>Burkholderiales</taxon>
        <taxon>Burkholderiaceae</taxon>
        <taxon>Caballeronia</taxon>
    </lineage>
</organism>
<evidence type="ECO:0008006" key="3">
    <source>
        <dbReference type="Google" id="ProtNLM"/>
    </source>
</evidence>
<reference evidence="1 2" key="1">
    <citation type="submission" date="2024-11" db="EMBL/GenBank/DDBJ databases">
        <title>Using genomics to understand microbial adaptation to soil warming.</title>
        <authorList>
            <person name="Deangelis K.M. PhD."/>
        </authorList>
    </citation>
    <scope>NUCLEOTIDE SEQUENCE [LARGE SCALE GENOMIC DNA]</scope>
    <source>
        <strain evidence="1 2">GAS97</strain>
    </source>
</reference>
<accession>A0ABW8MLC3</accession>
<comment type="caution">
    <text evidence="1">The sequence shown here is derived from an EMBL/GenBank/DDBJ whole genome shotgun (WGS) entry which is preliminary data.</text>
</comment>
<evidence type="ECO:0000313" key="1">
    <source>
        <dbReference type="EMBL" id="MFK4444478.1"/>
    </source>
</evidence>
<sequence>MYWLCRAELFALYLQDSAAFAFGFADSLLGSRGELVRRVPFAATSMKRDGVRTLRRPALSLFLAVRGSSFSLLAGNFNVQMKAQRNLW</sequence>
<gene>
    <name evidence="1" type="ORF">ABH943_004500</name>
</gene>